<evidence type="ECO:0000313" key="2">
    <source>
        <dbReference type="EMBL" id="KAI1715546.1"/>
    </source>
</evidence>
<organism evidence="2 3">
    <name type="scientific">Ditylenchus destructor</name>
    <dbReference type="NCBI Taxonomy" id="166010"/>
    <lineage>
        <taxon>Eukaryota</taxon>
        <taxon>Metazoa</taxon>
        <taxon>Ecdysozoa</taxon>
        <taxon>Nematoda</taxon>
        <taxon>Chromadorea</taxon>
        <taxon>Rhabditida</taxon>
        <taxon>Tylenchina</taxon>
        <taxon>Tylenchomorpha</taxon>
        <taxon>Sphaerularioidea</taxon>
        <taxon>Anguinidae</taxon>
        <taxon>Anguininae</taxon>
        <taxon>Ditylenchus</taxon>
    </lineage>
</organism>
<sequence length="146" mass="16580">MARTKKCATNQAQISPKRGRGRPRKLPKKEALPIRKSPPPKAKTVNIRIQNRKSKKAEQEYGYYKGVPFLPNAVTSLQKVAENILKEFDEFSTTAPITAKQDLCDKRNTKSMVATIVSQSHCNNLLTFACQAQVFRKKMAKKYIQQ</sequence>
<name>A0AAD4N8Q7_9BILA</name>
<evidence type="ECO:0000256" key="1">
    <source>
        <dbReference type="SAM" id="MobiDB-lite"/>
    </source>
</evidence>
<dbReference type="EMBL" id="JAKKPZ010000011">
    <property type="protein sequence ID" value="KAI1715546.1"/>
    <property type="molecule type" value="Genomic_DNA"/>
</dbReference>
<evidence type="ECO:0000313" key="3">
    <source>
        <dbReference type="Proteomes" id="UP001201812"/>
    </source>
</evidence>
<keyword evidence="3" id="KW-1185">Reference proteome</keyword>
<protein>
    <submittedName>
        <fullName evidence="2">Uncharacterized protein</fullName>
    </submittedName>
</protein>
<feature type="compositionally biased region" description="Basic residues" evidence="1">
    <location>
        <begin position="17"/>
        <end position="27"/>
    </location>
</feature>
<dbReference type="AlphaFoldDB" id="A0AAD4N8Q7"/>
<feature type="region of interest" description="Disordered" evidence="1">
    <location>
        <begin position="1"/>
        <end position="44"/>
    </location>
</feature>
<proteinExistence type="predicted"/>
<dbReference type="Proteomes" id="UP001201812">
    <property type="component" value="Unassembled WGS sequence"/>
</dbReference>
<comment type="caution">
    <text evidence="2">The sequence shown here is derived from an EMBL/GenBank/DDBJ whole genome shotgun (WGS) entry which is preliminary data.</text>
</comment>
<reference evidence="2" key="1">
    <citation type="submission" date="2022-01" db="EMBL/GenBank/DDBJ databases">
        <title>Genome Sequence Resource for Two Populations of Ditylenchus destructor, the Migratory Endoparasitic Phytonematode.</title>
        <authorList>
            <person name="Zhang H."/>
            <person name="Lin R."/>
            <person name="Xie B."/>
        </authorList>
    </citation>
    <scope>NUCLEOTIDE SEQUENCE</scope>
    <source>
        <strain evidence="2">BazhouSP</strain>
    </source>
</reference>
<gene>
    <name evidence="2" type="ORF">DdX_07865</name>
</gene>
<accession>A0AAD4N8Q7</accession>